<protein>
    <recommendedName>
        <fullName evidence="3">RNA polymerase subunit sigma-70</fullName>
    </recommendedName>
</protein>
<reference evidence="1 2" key="1">
    <citation type="submission" date="2020-08" db="EMBL/GenBank/DDBJ databases">
        <title>Sequencing the genomes of 1000 actinobacteria strains.</title>
        <authorList>
            <person name="Klenk H.-P."/>
        </authorList>
    </citation>
    <scope>NUCLEOTIDE SEQUENCE [LARGE SCALE GENOMIC DNA]</scope>
    <source>
        <strain evidence="1 2">DSM 23974</strain>
    </source>
</reference>
<evidence type="ECO:0008006" key="3">
    <source>
        <dbReference type="Google" id="ProtNLM"/>
    </source>
</evidence>
<dbReference type="InterPro" id="IPR032580">
    <property type="entry name" value="SatD"/>
</dbReference>
<dbReference type="AlphaFoldDB" id="A0A7W7GN61"/>
<evidence type="ECO:0000313" key="2">
    <source>
        <dbReference type="Proteomes" id="UP000540191"/>
    </source>
</evidence>
<dbReference type="EMBL" id="JACHNA010000001">
    <property type="protein sequence ID" value="MBB4735190.1"/>
    <property type="molecule type" value="Genomic_DNA"/>
</dbReference>
<name>A0A7W7GN61_9MICC</name>
<evidence type="ECO:0000313" key="1">
    <source>
        <dbReference type="EMBL" id="MBB4735190.1"/>
    </source>
</evidence>
<keyword evidence="2" id="KW-1185">Reference proteome</keyword>
<accession>A0A7W7GN61</accession>
<dbReference type="Proteomes" id="UP000540191">
    <property type="component" value="Unassembled WGS sequence"/>
</dbReference>
<sequence>MTTSNQVVAVIADIVGSRTLGDRDAAQRAVPEAFARADRLAGVSPVRAGWPTVGDEFQAVYRTWQDAVRVTLRLPAVLPEQVRLRLGLGLGEHRVMEDDAAGHRIEDGTAWYRAREAIETAEARGAHGATAFLAEDADLTAAVDGLVLLQDHVLGRLKARELRLLRALLDGATQAEAARAEKISQSAVSQAMSRSGATRLIDLDAALASSSGADGTA</sequence>
<gene>
    <name evidence="1" type="ORF">HDA30_000698</name>
</gene>
<organism evidence="1 2">
    <name type="scientific">Micrococcus cohnii</name>
    <dbReference type="NCBI Taxonomy" id="993416"/>
    <lineage>
        <taxon>Bacteria</taxon>
        <taxon>Bacillati</taxon>
        <taxon>Actinomycetota</taxon>
        <taxon>Actinomycetes</taxon>
        <taxon>Micrococcales</taxon>
        <taxon>Micrococcaceae</taxon>
        <taxon>Micrococcus</taxon>
    </lineage>
</organism>
<dbReference type="RefSeq" id="WP_184241123.1">
    <property type="nucleotide sequence ID" value="NZ_JACHNA010000001.1"/>
</dbReference>
<proteinExistence type="predicted"/>
<dbReference type="Pfam" id="PF16264">
    <property type="entry name" value="SatD"/>
    <property type="match status" value="1"/>
</dbReference>
<comment type="caution">
    <text evidence="1">The sequence shown here is derived from an EMBL/GenBank/DDBJ whole genome shotgun (WGS) entry which is preliminary data.</text>
</comment>